<evidence type="ECO:0000259" key="1">
    <source>
        <dbReference type="PROSITE" id="PS50943"/>
    </source>
</evidence>
<evidence type="ECO:0000313" key="3">
    <source>
        <dbReference type="Proteomes" id="UP000318050"/>
    </source>
</evidence>
<evidence type="ECO:0000313" key="2">
    <source>
        <dbReference type="EMBL" id="TWB56617.1"/>
    </source>
</evidence>
<accession>A0A560IC40</accession>
<dbReference type="SMART" id="SM00530">
    <property type="entry name" value="HTH_XRE"/>
    <property type="match status" value="1"/>
</dbReference>
<gene>
    <name evidence="2" type="ORF">FBZ92_11037</name>
</gene>
<dbReference type="OrthoDB" id="9803379at2"/>
<feature type="domain" description="HTH cro/C1-type" evidence="1">
    <location>
        <begin position="18"/>
        <end position="72"/>
    </location>
</feature>
<dbReference type="Pfam" id="PF01381">
    <property type="entry name" value="HTH_3"/>
    <property type="match status" value="1"/>
</dbReference>
<reference evidence="2 3" key="1">
    <citation type="submission" date="2019-06" db="EMBL/GenBank/DDBJ databases">
        <title>Genomic Encyclopedia of Type Strains, Phase IV (KMG-V): Genome sequencing to study the core and pangenomes of soil and plant-associated prokaryotes.</title>
        <authorList>
            <person name="Whitman W."/>
        </authorList>
    </citation>
    <scope>NUCLEOTIDE SEQUENCE [LARGE SCALE GENOMIC DNA]</scope>
    <source>
        <strain evidence="2 3">BR 11140</strain>
    </source>
</reference>
<comment type="caution">
    <text evidence="2">The sequence shown here is derived from an EMBL/GenBank/DDBJ whole genome shotgun (WGS) entry which is preliminary data.</text>
</comment>
<dbReference type="EMBL" id="VITT01000010">
    <property type="protein sequence ID" value="TWB56617.1"/>
    <property type="molecule type" value="Genomic_DNA"/>
</dbReference>
<dbReference type="InterPro" id="IPR010982">
    <property type="entry name" value="Lambda_DNA-bd_dom_sf"/>
</dbReference>
<dbReference type="Proteomes" id="UP000318050">
    <property type="component" value="Unassembled WGS sequence"/>
</dbReference>
<protein>
    <submittedName>
        <fullName evidence="2">Helix-turn-helix protein</fullName>
    </submittedName>
</protein>
<name>A0A560IC40_9PROT</name>
<dbReference type="AlphaFoldDB" id="A0A560IC40"/>
<dbReference type="Gene3D" id="1.10.260.40">
    <property type="entry name" value="lambda repressor-like DNA-binding domains"/>
    <property type="match status" value="1"/>
</dbReference>
<dbReference type="InterPro" id="IPR001387">
    <property type="entry name" value="Cro/C1-type_HTH"/>
</dbReference>
<dbReference type="PROSITE" id="PS50943">
    <property type="entry name" value="HTH_CROC1"/>
    <property type="match status" value="1"/>
</dbReference>
<sequence length="81" mass="8954">MGNKDRFSDPYRRIVDGLIAARKSRKLTQGDVAARMGTDQSQVSKLERGERRVDVIDYVRYCRAVGLVPGALLDAVDGEGD</sequence>
<organism evidence="2 3">
    <name type="scientific">Nitrospirillum amazonense</name>
    <dbReference type="NCBI Taxonomy" id="28077"/>
    <lineage>
        <taxon>Bacteria</taxon>
        <taxon>Pseudomonadati</taxon>
        <taxon>Pseudomonadota</taxon>
        <taxon>Alphaproteobacteria</taxon>
        <taxon>Rhodospirillales</taxon>
        <taxon>Azospirillaceae</taxon>
        <taxon>Nitrospirillum</taxon>
    </lineage>
</organism>
<dbReference type="GO" id="GO:0003677">
    <property type="term" value="F:DNA binding"/>
    <property type="evidence" value="ECO:0007669"/>
    <property type="project" value="InterPro"/>
</dbReference>
<dbReference type="CDD" id="cd00093">
    <property type="entry name" value="HTH_XRE"/>
    <property type="match status" value="1"/>
</dbReference>
<dbReference type="SUPFAM" id="SSF47413">
    <property type="entry name" value="lambda repressor-like DNA-binding domains"/>
    <property type="match status" value="1"/>
</dbReference>
<proteinExistence type="predicted"/>